<protein>
    <submittedName>
        <fullName evidence="1">Uncharacterized protein</fullName>
    </submittedName>
</protein>
<reference evidence="1" key="1">
    <citation type="submission" date="2024-07" db="EMBL/GenBank/DDBJ databases">
        <title>Complete genome sequences of cellulolytic bacteria, Kitasatospora sp. CMC57 and Streptomyces sp. CMC78, isolated from Japanese agricultural soil.</title>
        <authorList>
            <person name="Hashimoto T."/>
            <person name="Ito M."/>
            <person name="Iwamoto M."/>
            <person name="Fukahori D."/>
            <person name="Shoda T."/>
            <person name="Sakoda M."/>
            <person name="Morohoshi T."/>
            <person name="Mitsuboshi M."/>
            <person name="Nishizawa T."/>
        </authorList>
    </citation>
    <scope>NUCLEOTIDE SEQUENCE</scope>
    <source>
        <strain evidence="1">CMC78</strain>
    </source>
</reference>
<gene>
    <name evidence="1" type="ORF">SCMC78_24070</name>
</gene>
<dbReference type="AlphaFoldDB" id="A0AB33KLW4"/>
<accession>A0AB33KLW4</accession>
<evidence type="ECO:0000313" key="1">
    <source>
        <dbReference type="EMBL" id="BFP52600.1"/>
    </source>
</evidence>
<dbReference type="RefSeq" id="WP_408053684.1">
    <property type="nucleotide sequence ID" value="NZ_AP035884.1"/>
</dbReference>
<dbReference type="EMBL" id="AP035884">
    <property type="protein sequence ID" value="BFP52600.1"/>
    <property type="molecule type" value="Genomic_DNA"/>
</dbReference>
<sequence length="345" mass="38379">MRIEISVDLLKDNEGYENAELVLKVISFFRETRHEWVLPPQHVDSVSDFLQRHVPTFAQVYLLLAQKASGLAHAWAPRGTSADVVMVTGETLADDVRDLGRPAVLVVENATYDWKMIEAVARLLGCEDIVASKEAGHLDVYNGGGKDGASRYAVDQVAKFSRIKRVVLVIDSDSFCPGERTNNHKQADFLVQKGGSSHVLSFREMENYIPNRVLARQPNNSVAQAAMAKRLESLKKLSAEQRAHFDMKYGFKGKVKKRLESSRGKPRRSGKVAKTYHVPPNHRGLYDGVGERDLIILQEGFGTDLPGLFLQEVQRGGISEKDVDGLALGATSELRLMLEKIRSVI</sequence>
<proteinExistence type="predicted"/>
<name>A0AB33KLW4_9ACTN</name>
<dbReference type="KEGG" id="stcm:SCMC78_24070"/>
<organism evidence="1">
    <name type="scientific">Streptomyces sp. CMC78</name>
    <dbReference type="NCBI Taxonomy" id="3231512"/>
    <lineage>
        <taxon>Bacteria</taxon>
        <taxon>Bacillati</taxon>
        <taxon>Actinomycetota</taxon>
        <taxon>Actinomycetes</taxon>
        <taxon>Kitasatosporales</taxon>
        <taxon>Streptomycetaceae</taxon>
        <taxon>Streptomyces</taxon>
    </lineage>
</organism>